<dbReference type="PANTHER" id="PTHR33741:SF5">
    <property type="entry name" value="TRANSMEMBRANE PROTEIN DDB_G0269096-RELATED"/>
    <property type="match status" value="1"/>
</dbReference>
<dbReference type="eggNOG" id="COG3448">
    <property type="taxonomic scope" value="Bacteria"/>
</dbReference>
<sequence>MSPHLSLPMQLKTALLAGLGASLCISGLGLLGHLQQALWLMAPFGATMVILFALPASPLAQPRNIIVGHLLTTALGLLIAQLWGVHVWSMGLAVGLAVMLMMLTHTTHPPAGANPLLVMLAGEHWNFLVNPVAVGAIAIVAFGYAYHRWISRQPYPARWF</sequence>
<dbReference type="Pfam" id="PF04982">
    <property type="entry name" value="TM_HPP"/>
    <property type="match status" value="1"/>
</dbReference>
<accession>A0A1N6QGE5</accession>
<reference evidence="3 4" key="1">
    <citation type="submission" date="2017-01" db="EMBL/GenBank/DDBJ databases">
        <authorList>
            <person name="Mah S.A."/>
            <person name="Swanson W.J."/>
            <person name="Moy G.W."/>
            <person name="Vacquier V.D."/>
        </authorList>
    </citation>
    <scope>NUCLEOTIDE SEQUENCE [LARGE SCALE GENOMIC DNA]</scope>
    <source>
        <strain evidence="3 4">DSM 7027</strain>
    </source>
</reference>
<name>A0A1N6QGE5_9GAMM</name>
<keyword evidence="1" id="KW-0472">Membrane</keyword>
<feature type="transmembrane region" description="Helical" evidence="1">
    <location>
        <begin position="125"/>
        <end position="146"/>
    </location>
</feature>
<keyword evidence="4" id="KW-1185">Reference proteome</keyword>
<keyword evidence="1" id="KW-1133">Transmembrane helix</keyword>
<evidence type="ECO:0000313" key="3">
    <source>
        <dbReference type="EMBL" id="SIQ15645.1"/>
    </source>
</evidence>
<dbReference type="RefSeq" id="WP_139327144.1">
    <property type="nucleotide sequence ID" value="NZ_FTMN01000002.1"/>
</dbReference>
<feature type="domain" description="HPP transmembrane region" evidence="2">
    <location>
        <begin position="9"/>
        <end position="156"/>
    </location>
</feature>
<evidence type="ECO:0000259" key="2">
    <source>
        <dbReference type="Pfam" id="PF04982"/>
    </source>
</evidence>
<evidence type="ECO:0000256" key="1">
    <source>
        <dbReference type="SAM" id="Phobius"/>
    </source>
</evidence>
<dbReference type="Proteomes" id="UP000186895">
    <property type="component" value="Unassembled WGS sequence"/>
</dbReference>
<evidence type="ECO:0000313" key="4">
    <source>
        <dbReference type="Proteomes" id="UP000186895"/>
    </source>
</evidence>
<feature type="transmembrane region" description="Helical" evidence="1">
    <location>
        <begin position="38"/>
        <end position="56"/>
    </location>
</feature>
<feature type="transmembrane region" description="Helical" evidence="1">
    <location>
        <begin position="12"/>
        <end position="31"/>
    </location>
</feature>
<dbReference type="STRING" id="49186.SAMN05421647_102487"/>
<protein>
    <submittedName>
        <fullName evidence="3">HPP family protein</fullName>
    </submittedName>
</protein>
<dbReference type="EMBL" id="FTMN01000002">
    <property type="protein sequence ID" value="SIQ15645.1"/>
    <property type="molecule type" value="Genomic_DNA"/>
</dbReference>
<gene>
    <name evidence="3" type="ORF">SAMN05421647_102487</name>
</gene>
<dbReference type="PANTHER" id="PTHR33741">
    <property type="entry name" value="TRANSMEMBRANE PROTEIN DDB_G0269096-RELATED"/>
    <property type="match status" value="1"/>
</dbReference>
<dbReference type="InterPro" id="IPR007065">
    <property type="entry name" value="HPP"/>
</dbReference>
<dbReference type="InterPro" id="IPR058581">
    <property type="entry name" value="TM_HPP"/>
</dbReference>
<feature type="transmembrane region" description="Helical" evidence="1">
    <location>
        <begin position="87"/>
        <end position="105"/>
    </location>
</feature>
<keyword evidence="1" id="KW-0812">Transmembrane</keyword>
<proteinExistence type="predicted"/>
<dbReference type="AlphaFoldDB" id="A0A1N6QGE5"/>
<organism evidence="3 4">
    <name type="scientific">Marinobacterium stanieri</name>
    <dbReference type="NCBI Taxonomy" id="49186"/>
    <lineage>
        <taxon>Bacteria</taxon>
        <taxon>Pseudomonadati</taxon>
        <taxon>Pseudomonadota</taxon>
        <taxon>Gammaproteobacteria</taxon>
        <taxon>Oceanospirillales</taxon>
        <taxon>Oceanospirillaceae</taxon>
        <taxon>Marinobacterium</taxon>
    </lineage>
</organism>